<dbReference type="STRING" id="997350.HMPREF9129_1374"/>
<evidence type="ECO:0000313" key="5">
    <source>
        <dbReference type="Proteomes" id="UP000003422"/>
    </source>
</evidence>
<reference evidence="4 5" key="1">
    <citation type="submission" date="2011-06" db="EMBL/GenBank/DDBJ databases">
        <authorList>
            <person name="Muzny D."/>
            <person name="Qin X."/>
            <person name="Deng J."/>
            <person name="Jiang H."/>
            <person name="Liu Y."/>
            <person name="Qu J."/>
            <person name="Song X.-Z."/>
            <person name="Zhang L."/>
            <person name="Thornton R."/>
            <person name="Coyle M."/>
            <person name="Francisco L."/>
            <person name="Jackson L."/>
            <person name="Javaid M."/>
            <person name="Korchina V."/>
            <person name="Kovar C."/>
            <person name="Mata R."/>
            <person name="Mathew T."/>
            <person name="Ngo R."/>
            <person name="Nguyen L."/>
            <person name="Nguyen N."/>
            <person name="Okwuonu G."/>
            <person name="Ongeri F."/>
            <person name="Pham C."/>
            <person name="Simmons D."/>
            <person name="Wilczek-Boney K."/>
            <person name="Hale W."/>
            <person name="Jakkamsetti A."/>
            <person name="Pham P."/>
            <person name="Ruth R."/>
            <person name="San Lucas F."/>
            <person name="Warren J."/>
            <person name="Zhang J."/>
            <person name="Zhao Z."/>
            <person name="Zhou C."/>
            <person name="Zhu D."/>
            <person name="Lee S."/>
            <person name="Bess C."/>
            <person name="Blankenburg K."/>
            <person name="Forbes L."/>
            <person name="Fu Q."/>
            <person name="Gubbala S."/>
            <person name="Hirani K."/>
            <person name="Jayaseelan J.C."/>
            <person name="Lara F."/>
            <person name="Munidasa M."/>
            <person name="Palculict T."/>
            <person name="Patil S."/>
            <person name="Pu L.-L."/>
            <person name="Saada N."/>
            <person name="Tang L."/>
            <person name="Weissenberger G."/>
            <person name="Zhu Y."/>
            <person name="Hemphill L."/>
            <person name="Shang Y."/>
            <person name="Youmans B."/>
            <person name="Ayvaz T."/>
            <person name="Ross M."/>
            <person name="Santibanez J."/>
            <person name="Aqrawi P."/>
            <person name="Gross S."/>
            <person name="Joshi V."/>
            <person name="Fowler G."/>
            <person name="Nazareth L."/>
            <person name="Reid J."/>
            <person name="Worley K."/>
            <person name="Petrosino J."/>
            <person name="Highlander S."/>
            <person name="Gibbs R."/>
        </authorList>
    </citation>
    <scope>NUCLEOTIDE SEQUENCE [LARGE SCALE GENOMIC DNA]</scope>
    <source>
        <strain evidence="4 5">ATCC 29427</strain>
    </source>
</reference>
<organism evidence="4 5">
    <name type="scientific">Peptoniphilus indolicus ATCC 29427</name>
    <dbReference type="NCBI Taxonomy" id="997350"/>
    <lineage>
        <taxon>Bacteria</taxon>
        <taxon>Bacillati</taxon>
        <taxon>Bacillota</taxon>
        <taxon>Tissierellia</taxon>
        <taxon>Tissierellales</taxon>
        <taxon>Peptoniphilaceae</taxon>
        <taxon>Peptoniphilus</taxon>
    </lineage>
</organism>
<dbReference type="Gene3D" id="3.20.20.140">
    <property type="entry name" value="Metal-dependent hydrolases"/>
    <property type="match status" value="1"/>
</dbReference>
<feature type="binding site" evidence="3">
    <location>
        <position position="158"/>
    </location>
    <ligand>
        <name>a divalent metal cation</name>
        <dbReference type="ChEBI" id="CHEBI:60240"/>
        <label>2</label>
    </ligand>
</feature>
<dbReference type="FunFam" id="3.20.20.140:FF:000005">
    <property type="entry name" value="TatD family hydrolase"/>
    <property type="match status" value="1"/>
</dbReference>
<keyword evidence="1 3" id="KW-0479">Metal-binding</keyword>
<dbReference type="InterPro" id="IPR032466">
    <property type="entry name" value="Metal_Hydrolase"/>
</dbReference>
<gene>
    <name evidence="4" type="ORF">HMPREF9129_1374</name>
</gene>
<dbReference type="GO" id="GO:0005829">
    <property type="term" value="C:cytosol"/>
    <property type="evidence" value="ECO:0007669"/>
    <property type="project" value="TreeGrafter"/>
</dbReference>
<protein>
    <submittedName>
        <fullName evidence="4">TatD family hydrolase</fullName>
    </submittedName>
</protein>
<dbReference type="SUPFAM" id="SSF51556">
    <property type="entry name" value="Metallo-dependent hydrolases"/>
    <property type="match status" value="1"/>
</dbReference>
<dbReference type="PANTHER" id="PTHR46124">
    <property type="entry name" value="D-AMINOACYL-TRNA DEACYLASE"/>
    <property type="match status" value="1"/>
</dbReference>
<feature type="binding site" evidence="3">
    <location>
        <position position="131"/>
    </location>
    <ligand>
        <name>a divalent metal cation</name>
        <dbReference type="ChEBI" id="CHEBI:60240"/>
        <label>2</label>
    </ligand>
</feature>
<dbReference type="GO" id="GO:0016788">
    <property type="term" value="F:hydrolase activity, acting on ester bonds"/>
    <property type="evidence" value="ECO:0007669"/>
    <property type="project" value="InterPro"/>
</dbReference>
<dbReference type="InterPro" id="IPR018228">
    <property type="entry name" value="DNase_TatD-rel_CS"/>
</dbReference>
<evidence type="ECO:0000256" key="2">
    <source>
        <dbReference type="ARBA" id="ARBA00022801"/>
    </source>
</evidence>
<dbReference type="Proteomes" id="UP000003422">
    <property type="component" value="Unassembled WGS sequence"/>
</dbReference>
<dbReference type="NCBIfam" id="TIGR00010">
    <property type="entry name" value="YchF/TatD family DNA exonuclease"/>
    <property type="match status" value="1"/>
</dbReference>
<dbReference type="PIRSF" id="PIRSF005902">
    <property type="entry name" value="DNase_TatD"/>
    <property type="match status" value="1"/>
</dbReference>
<dbReference type="GO" id="GO:0004536">
    <property type="term" value="F:DNA nuclease activity"/>
    <property type="evidence" value="ECO:0007669"/>
    <property type="project" value="InterPro"/>
</dbReference>
<proteinExistence type="predicted"/>
<dbReference type="PROSITE" id="PS01091">
    <property type="entry name" value="TATD_3"/>
    <property type="match status" value="1"/>
</dbReference>
<dbReference type="InterPro" id="IPR015991">
    <property type="entry name" value="TatD/YcfH-like"/>
</dbReference>
<comment type="caution">
    <text evidence="4">The sequence shown here is derived from an EMBL/GenBank/DDBJ whole genome shotgun (WGS) entry which is preliminary data.</text>
</comment>
<dbReference type="GO" id="GO:0046872">
    <property type="term" value="F:metal ion binding"/>
    <property type="evidence" value="ECO:0007669"/>
    <property type="project" value="UniProtKB-KW"/>
</dbReference>
<dbReference type="CDD" id="cd01310">
    <property type="entry name" value="TatD_DNAse"/>
    <property type="match status" value="1"/>
</dbReference>
<feature type="binding site" evidence="3">
    <location>
        <position position="9"/>
    </location>
    <ligand>
        <name>a divalent metal cation</name>
        <dbReference type="ChEBI" id="CHEBI:60240"/>
        <label>1</label>
    </ligand>
</feature>
<evidence type="ECO:0000313" key="4">
    <source>
        <dbReference type="EMBL" id="EGY79502.1"/>
    </source>
</evidence>
<dbReference type="HOGENOM" id="CLU_031506_4_0_9"/>
<dbReference type="EMBL" id="AGBB01000130">
    <property type="protein sequence ID" value="EGY79502.1"/>
    <property type="molecule type" value="Genomic_DNA"/>
</dbReference>
<dbReference type="eggNOG" id="COG0084">
    <property type="taxonomic scope" value="Bacteria"/>
</dbReference>
<dbReference type="PANTHER" id="PTHR46124:SF2">
    <property type="entry name" value="D-AMINOACYL-TRNA DEACYLASE"/>
    <property type="match status" value="1"/>
</dbReference>
<dbReference type="PATRIC" id="fig|997350.3.peg.1320"/>
<dbReference type="AlphaFoldDB" id="G4D4P4"/>
<sequence>MLMGIIDSHAHLDSERFDYDRDIVISNLEENGVERVYNIGADLESSIVSVELASIYENLRAVIGVHPHSADEYNDEVENKLIELAKNENVKAIGEIGLDYYYDYSPRDTQREVFIRQIELAHKLNLPIVIHTRDAVQETFDIIKAAKEEHPDLKFLIHCFTQSVEMMREYIKLGCYIALGGAVTFKNSVHPKEVAKEVPLEMLVLETDSPYLAPTPMRGKRNEPMFIKHTAKEIAKIRGMKVQEIIDITAENAKRFYND</sequence>
<dbReference type="PROSITE" id="PS01137">
    <property type="entry name" value="TATD_1"/>
    <property type="match status" value="1"/>
</dbReference>
<feature type="binding site" evidence="3">
    <location>
        <position position="95"/>
    </location>
    <ligand>
        <name>a divalent metal cation</name>
        <dbReference type="ChEBI" id="CHEBI:60240"/>
        <label>1</label>
    </ligand>
</feature>
<accession>G4D4P4</accession>
<dbReference type="Pfam" id="PF01026">
    <property type="entry name" value="TatD_DNase"/>
    <property type="match status" value="1"/>
</dbReference>
<feature type="binding site" evidence="3">
    <location>
        <position position="11"/>
    </location>
    <ligand>
        <name>a divalent metal cation</name>
        <dbReference type="ChEBI" id="CHEBI:60240"/>
        <label>1</label>
    </ligand>
</feature>
<dbReference type="InterPro" id="IPR001130">
    <property type="entry name" value="TatD-like"/>
</dbReference>
<evidence type="ECO:0000256" key="1">
    <source>
        <dbReference type="ARBA" id="ARBA00022723"/>
    </source>
</evidence>
<name>G4D4P4_9FIRM</name>
<evidence type="ECO:0000256" key="3">
    <source>
        <dbReference type="PIRSR" id="PIRSR005902-1"/>
    </source>
</evidence>
<keyword evidence="5" id="KW-1185">Reference proteome</keyword>
<keyword evidence="2 4" id="KW-0378">Hydrolase</keyword>
<feature type="binding site" evidence="3">
    <location>
        <position position="208"/>
    </location>
    <ligand>
        <name>a divalent metal cation</name>
        <dbReference type="ChEBI" id="CHEBI:60240"/>
        <label>1</label>
    </ligand>
</feature>